<reference evidence="9" key="1">
    <citation type="submission" date="2019-12" db="EMBL/GenBank/DDBJ databases">
        <authorList>
            <person name="Hu Y."/>
        </authorList>
    </citation>
    <scope>NUCLEOTIDE SEQUENCE</scope>
    <source>
        <strain evidence="9">Cac171</strain>
    </source>
</reference>
<keyword evidence="5" id="KW-0804">Transcription</keyword>
<feature type="region of interest" description="Disordered" evidence="7">
    <location>
        <begin position="214"/>
        <end position="253"/>
    </location>
</feature>
<evidence type="ECO:0000256" key="1">
    <source>
        <dbReference type="ARBA" id="ARBA00004123"/>
    </source>
</evidence>
<dbReference type="GO" id="GO:0003700">
    <property type="term" value="F:DNA-binding transcription factor activity"/>
    <property type="evidence" value="ECO:0007669"/>
    <property type="project" value="InterPro"/>
</dbReference>
<dbReference type="GO" id="GO:0005634">
    <property type="term" value="C:nucleus"/>
    <property type="evidence" value="ECO:0007669"/>
    <property type="project" value="UniProtKB-SubCell"/>
</dbReference>
<dbReference type="EMBL" id="MN863708">
    <property type="protein sequence ID" value="QNI23906.1"/>
    <property type="molecule type" value="mRNA"/>
</dbReference>
<keyword evidence="3" id="KW-0805">Transcription regulation</keyword>
<evidence type="ECO:0000313" key="9">
    <source>
        <dbReference type="EMBL" id="QNI23906.1"/>
    </source>
</evidence>
<accession>A0A7G8AUN7</accession>
<sequence length="253" mass="27923">MDQRRRKRPLPSDHDSKKKEEDNIFPVYSAQSQKDLSAMVSVLTQVIANNHKTPLHVPAPGNSYPVCMSQPSSTVLPGQSQPSTQDQGNERRRQYRGVRERPWGKWAAEIRDPKKAARIWLGTFSTAEGAALAYDEAALKFKGNKAKLNFPERVTLTESGYLTTRHDSVPPPQPPPSQNTYPTLSLQEQVLAGNENHHPINGAIPGLGTLFMQNLSPSSSSTTSTKSQQQIKEEFLRFSSPFGSSSSSSDPPI</sequence>
<dbReference type="GO" id="GO:0006952">
    <property type="term" value="P:defense response"/>
    <property type="evidence" value="ECO:0007669"/>
    <property type="project" value="UniProtKB-KW"/>
</dbReference>
<feature type="domain" description="AP2/ERF" evidence="8">
    <location>
        <begin position="94"/>
        <end position="151"/>
    </location>
</feature>
<evidence type="ECO:0000259" key="8">
    <source>
        <dbReference type="PROSITE" id="PS51032"/>
    </source>
</evidence>
<dbReference type="GO" id="GO:0009873">
    <property type="term" value="P:ethylene-activated signaling pathway"/>
    <property type="evidence" value="ECO:0007669"/>
    <property type="project" value="InterPro"/>
</dbReference>
<evidence type="ECO:0000256" key="4">
    <source>
        <dbReference type="ARBA" id="ARBA00023125"/>
    </source>
</evidence>
<keyword evidence="4" id="KW-0238">DNA-binding</keyword>
<comment type="subcellular location">
    <subcellularLocation>
        <location evidence="1">Nucleus</location>
    </subcellularLocation>
</comment>
<dbReference type="InterPro" id="IPR044808">
    <property type="entry name" value="ERF_plant"/>
</dbReference>
<feature type="compositionally biased region" description="Low complexity" evidence="7">
    <location>
        <begin position="216"/>
        <end position="230"/>
    </location>
</feature>
<evidence type="ECO:0000256" key="3">
    <source>
        <dbReference type="ARBA" id="ARBA00023015"/>
    </source>
</evidence>
<name>A0A7G8AUN7_CAMAC</name>
<evidence type="ECO:0000256" key="6">
    <source>
        <dbReference type="ARBA" id="ARBA00023242"/>
    </source>
</evidence>
<protein>
    <submittedName>
        <fullName evidence="9">AP2/ERF transcription factor</fullName>
    </submittedName>
</protein>
<dbReference type="PRINTS" id="PR00367">
    <property type="entry name" value="ETHRSPELEMNT"/>
</dbReference>
<feature type="region of interest" description="Disordered" evidence="7">
    <location>
        <begin position="62"/>
        <end position="98"/>
    </location>
</feature>
<evidence type="ECO:0000256" key="7">
    <source>
        <dbReference type="SAM" id="MobiDB-lite"/>
    </source>
</evidence>
<keyword evidence="6" id="KW-0539">Nucleus</keyword>
<proteinExistence type="evidence at transcript level"/>
<reference evidence="9" key="2">
    <citation type="journal article" date="2020" name="Chin J Nat Med">
        <title>Genome-wide identification and analysis of AP2/ERF transcription factors related to camptothecin biosynthesis in Camptotheca acuminata.</title>
        <authorList>
            <person name="Hu Y.T."/>
            <person name="Xu Z.C."/>
            <person name="Tian Y."/>
            <person name="Gao R.R."/>
            <person name="Ji A.J."/>
            <person name="Pu X.D."/>
            <person name="Wang Y."/>
            <person name="Liu X."/>
            <person name="Song J.Y."/>
        </authorList>
    </citation>
    <scope>NUCLEOTIDE SEQUENCE</scope>
    <source>
        <strain evidence="9">Cac171</strain>
    </source>
</reference>
<organism evidence="9">
    <name type="scientific">Camptotheca acuminata</name>
    <name type="common">Happy tree</name>
    <dbReference type="NCBI Taxonomy" id="16922"/>
    <lineage>
        <taxon>Eukaryota</taxon>
        <taxon>Viridiplantae</taxon>
        <taxon>Streptophyta</taxon>
        <taxon>Embryophyta</taxon>
        <taxon>Tracheophyta</taxon>
        <taxon>Spermatophyta</taxon>
        <taxon>Magnoliopsida</taxon>
        <taxon>eudicotyledons</taxon>
        <taxon>Gunneridae</taxon>
        <taxon>Pentapetalae</taxon>
        <taxon>asterids</taxon>
        <taxon>Cornales</taxon>
        <taxon>Nyssaceae</taxon>
        <taxon>Camptotheca</taxon>
    </lineage>
</organism>
<dbReference type="InterPro" id="IPR001471">
    <property type="entry name" value="AP2/ERF_dom"/>
</dbReference>
<evidence type="ECO:0000256" key="5">
    <source>
        <dbReference type="ARBA" id="ARBA00023163"/>
    </source>
</evidence>
<dbReference type="SUPFAM" id="SSF54171">
    <property type="entry name" value="DNA-binding domain"/>
    <property type="match status" value="1"/>
</dbReference>
<feature type="compositionally biased region" description="Basic and acidic residues" evidence="7">
    <location>
        <begin position="10"/>
        <end position="22"/>
    </location>
</feature>
<dbReference type="PROSITE" id="PS51032">
    <property type="entry name" value="AP2_ERF"/>
    <property type="match status" value="1"/>
</dbReference>
<feature type="compositionally biased region" description="Basic and acidic residues" evidence="7">
    <location>
        <begin position="88"/>
        <end position="98"/>
    </location>
</feature>
<keyword evidence="2" id="KW-0611">Plant defense</keyword>
<dbReference type="PANTHER" id="PTHR31190">
    <property type="entry name" value="DNA-BINDING DOMAIN"/>
    <property type="match status" value="1"/>
</dbReference>
<feature type="compositionally biased region" description="Low complexity" evidence="7">
    <location>
        <begin position="239"/>
        <end position="253"/>
    </location>
</feature>
<dbReference type="Gene3D" id="3.30.730.10">
    <property type="entry name" value="AP2/ERF domain"/>
    <property type="match status" value="1"/>
</dbReference>
<dbReference type="AlphaFoldDB" id="A0A7G8AUN7"/>
<dbReference type="InterPro" id="IPR036955">
    <property type="entry name" value="AP2/ERF_dom_sf"/>
</dbReference>
<dbReference type="CDD" id="cd00018">
    <property type="entry name" value="AP2"/>
    <property type="match status" value="1"/>
</dbReference>
<dbReference type="SMART" id="SM00380">
    <property type="entry name" value="AP2"/>
    <property type="match status" value="1"/>
</dbReference>
<feature type="compositionally biased region" description="Polar residues" evidence="7">
    <location>
        <begin position="69"/>
        <end position="87"/>
    </location>
</feature>
<feature type="region of interest" description="Disordered" evidence="7">
    <location>
        <begin position="1"/>
        <end position="24"/>
    </location>
</feature>
<dbReference type="Pfam" id="PF00847">
    <property type="entry name" value="AP2"/>
    <property type="match status" value="1"/>
</dbReference>
<dbReference type="GO" id="GO:0003677">
    <property type="term" value="F:DNA binding"/>
    <property type="evidence" value="ECO:0007669"/>
    <property type="project" value="UniProtKB-KW"/>
</dbReference>
<dbReference type="FunFam" id="3.30.730.10:FF:000001">
    <property type="entry name" value="Ethylene-responsive transcription factor 2"/>
    <property type="match status" value="1"/>
</dbReference>
<evidence type="ECO:0000256" key="2">
    <source>
        <dbReference type="ARBA" id="ARBA00022821"/>
    </source>
</evidence>
<dbReference type="InterPro" id="IPR016177">
    <property type="entry name" value="DNA-bd_dom_sf"/>
</dbReference>
<dbReference type="PANTHER" id="PTHR31190:SF489">
    <property type="entry name" value="ETHYLENE-RESPONSIVE TRANSCRIPTION FACTOR ERF113-RELATED"/>
    <property type="match status" value="1"/>
</dbReference>